<dbReference type="GO" id="GO:0034039">
    <property type="term" value="F:8-oxo-7,8-dihydroguanine DNA N-glycosylase activity"/>
    <property type="evidence" value="ECO:0007669"/>
    <property type="project" value="TreeGrafter"/>
</dbReference>
<dbReference type="SMART" id="SM00478">
    <property type="entry name" value="ENDO3c"/>
    <property type="match status" value="1"/>
</dbReference>
<gene>
    <name evidence="16" type="ORF">AXE80_13235</name>
</gene>
<dbReference type="SUPFAM" id="SSF48150">
    <property type="entry name" value="DNA-glycosylase"/>
    <property type="match status" value="1"/>
</dbReference>
<dbReference type="PANTHER" id="PTHR42944:SF1">
    <property type="entry name" value="ADENINE DNA GLYCOSYLASE"/>
    <property type="match status" value="1"/>
</dbReference>
<dbReference type="FunFam" id="1.10.340.30:FF:000002">
    <property type="entry name" value="Adenine DNA glycosylase"/>
    <property type="match status" value="1"/>
</dbReference>
<evidence type="ECO:0000256" key="8">
    <source>
        <dbReference type="ARBA" id="ARBA00022763"/>
    </source>
</evidence>
<dbReference type="InterPro" id="IPR003265">
    <property type="entry name" value="HhH-GPD_domain"/>
</dbReference>
<evidence type="ECO:0000256" key="13">
    <source>
        <dbReference type="ARBA" id="ARBA00023295"/>
    </source>
</evidence>
<dbReference type="NCBIfam" id="TIGR01084">
    <property type="entry name" value="mutY"/>
    <property type="match status" value="1"/>
</dbReference>
<accession>A0A1B1Y8U4</accession>
<evidence type="ECO:0000313" key="17">
    <source>
        <dbReference type="Proteomes" id="UP000092967"/>
    </source>
</evidence>
<keyword evidence="13 14" id="KW-0326">Glycosidase</keyword>
<dbReference type="GO" id="GO:0046872">
    <property type="term" value="F:metal ion binding"/>
    <property type="evidence" value="ECO:0007669"/>
    <property type="project" value="UniProtKB-UniRule"/>
</dbReference>
<dbReference type="Pfam" id="PF00730">
    <property type="entry name" value="HhH-GPD"/>
    <property type="match status" value="1"/>
</dbReference>
<dbReference type="InterPro" id="IPR005760">
    <property type="entry name" value="A/G_AdeGlyc_MutY"/>
</dbReference>
<dbReference type="GO" id="GO:0035485">
    <property type="term" value="F:adenine/guanine mispair binding"/>
    <property type="evidence" value="ECO:0007669"/>
    <property type="project" value="TreeGrafter"/>
</dbReference>
<dbReference type="Gene3D" id="3.90.79.10">
    <property type="entry name" value="Nucleoside Triphosphate Pyrophosphohydrolase"/>
    <property type="match status" value="1"/>
</dbReference>
<dbReference type="KEGG" id="wfu:AXE80_13235"/>
<dbReference type="GO" id="GO:0006284">
    <property type="term" value="P:base-excision repair"/>
    <property type="evidence" value="ECO:0007669"/>
    <property type="project" value="UniProtKB-UniRule"/>
</dbReference>
<keyword evidence="17" id="KW-1185">Reference proteome</keyword>
<sequence length="346" mass="40362">MKFYKILEMWYLNNKRDLPWRNSSNPYFIWLSEIILQQTRIQQGLDYYKVFIEHYPTVQDLANASEDEVLKDWQGLGYYSRARNLHFSAQYICNELNGVFPSTYKELLKLKGVGDYTASAIASICFNEKTAVVDGNVYRVLSRYFNINTPINSPKGIKYFKELAQELIKDANPKDYNQAIMDFGSMVCKPANPTCDTCVLADGCIAKAKNLINDLPVKEKKLKVKNKFFNFIVIDNGDFTVIEKRTGNGIWKNLYQFPLIETDKPVDDQALIEDPFFKNNYTKNPELTLYNPEPWVHKLTHQHLHTHFWILNTNSIDNFETTPWSNIDDFAVPKLIHNFLEEYNSK</sequence>
<dbReference type="InterPro" id="IPR023170">
    <property type="entry name" value="HhH_base_excis_C"/>
</dbReference>
<comment type="cofactor">
    <cofactor evidence="14">
        <name>[4Fe-4S] cluster</name>
        <dbReference type="ChEBI" id="CHEBI:49883"/>
    </cofactor>
    <text evidence="14">Binds 1 [4Fe-4S] cluster.</text>
</comment>
<protein>
    <recommendedName>
        <fullName evidence="5 14">Adenine DNA glycosylase</fullName>
        <ecNumber evidence="4 14">3.2.2.31</ecNumber>
    </recommendedName>
</protein>
<dbReference type="OrthoDB" id="9802365at2"/>
<keyword evidence="9" id="KW-0378">Hydrolase</keyword>
<keyword evidence="7" id="KW-0479">Metal-binding</keyword>
<dbReference type="InterPro" id="IPR029119">
    <property type="entry name" value="MutY_C"/>
</dbReference>
<comment type="function">
    <text evidence="2">Adenine glycosylase active on G-A mispairs. MutY also corrects error-prone DNA synthesis past GO lesions which are due to the oxidatively damaged form of guanine: 7,8-dihydro-8-oxoguanine (8-oxo-dGTP).</text>
</comment>
<keyword evidence="12" id="KW-0234">DNA repair</keyword>
<dbReference type="InterPro" id="IPR015797">
    <property type="entry name" value="NUDIX_hydrolase-like_dom_sf"/>
</dbReference>
<dbReference type="RefSeq" id="WP_068828157.1">
    <property type="nucleotide sequence ID" value="NZ_CP014224.1"/>
</dbReference>
<evidence type="ECO:0000256" key="11">
    <source>
        <dbReference type="ARBA" id="ARBA00023014"/>
    </source>
</evidence>
<evidence type="ECO:0000259" key="15">
    <source>
        <dbReference type="SMART" id="SM00478"/>
    </source>
</evidence>
<comment type="similarity">
    <text evidence="3 14">Belongs to the Nth/MutY family.</text>
</comment>
<evidence type="ECO:0000256" key="2">
    <source>
        <dbReference type="ARBA" id="ARBA00002933"/>
    </source>
</evidence>
<evidence type="ECO:0000256" key="10">
    <source>
        <dbReference type="ARBA" id="ARBA00023004"/>
    </source>
</evidence>
<keyword evidence="11" id="KW-0411">Iron-sulfur</keyword>
<evidence type="ECO:0000256" key="9">
    <source>
        <dbReference type="ARBA" id="ARBA00022801"/>
    </source>
</evidence>
<evidence type="ECO:0000313" key="16">
    <source>
        <dbReference type="EMBL" id="ANW97192.1"/>
    </source>
</evidence>
<keyword evidence="6" id="KW-0004">4Fe-4S</keyword>
<dbReference type="Pfam" id="PF00633">
    <property type="entry name" value="HHH"/>
    <property type="match status" value="1"/>
</dbReference>
<keyword evidence="10 14" id="KW-0408">Iron</keyword>
<evidence type="ECO:0000256" key="14">
    <source>
        <dbReference type="RuleBase" id="RU365096"/>
    </source>
</evidence>
<dbReference type="EMBL" id="CP014224">
    <property type="protein sequence ID" value="ANW97192.1"/>
    <property type="molecule type" value="Genomic_DNA"/>
</dbReference>
<dbReference type="CDD" id="cd03431">
    <property type="entry name" value="NUDIX_DNA_Glycosylase_C-MutY"/>
    <property type="match status" value="1"/>
</dbReference>
<dbReference type="GO" id="GO:0000701">
    <property type="term" value="F:purine-specific mismatch base pair DNA N-glycosylase activity"/>
    <property type="evidence" value="ECO:0007669"/>
    <property type="project" value="UniProtKB-EC"/>
</dbReference>
<keyword evidence="8 14" id="KW-0227">DNA damage</keyword>
<comment type="catalytic activity">
    <reaction evidence="1 14">
        <text>Hydrolyzes free adenine bases from 7,8-dihydro-8-oxoguanine:adenine mismatched double-stranded DNA, leaving an apurinic site.</text>
        <dbReference type="EC" id="3.2.2.31"/>
    </reaction>
</comment>
<dbReference type="STRING" id="1790137.AXE80_13235"/>
<evidence type="ECO:0000256" key="3">
    <source>
        <dbReference type="ARBA" id="ARBA00008343"/>
    </source>
</evidence>
<name>A0A1B1Y8U4_9FLAO</name>
<dbReference type="AlphaFoldDB" id="A0A1B1Y8U4"/>
<evidence type="ECO:0000256" key="5">
    <source>
        <dbReference type="ARBA" id="ARBA00022023"/>
    </source>
</evidence>
<dbReference type="Gene3D" id="1.10.1670.10">
    <property type="entry name" value="Helix-hairpin-Helix base-excision DNA repair enzymes (C-terminal)"/>
    <property type="match status" value="1"/>
</dbReference>
<evidence type="ECO:0000256" key="6">
    <source>
        <dbReference type="ARBA" id="ARBA00022485"/>
    </source>
</evidence>
<evidence type="ECO:0000256" key="7">
    <source>
        <dbReference type="ARBA" id="ARBA00022723"/>
    </source>
</evidence>
<dbReference type="InterPro" id="IPR011257">
    <property type="entry name" value="DNA_glycosylase"/>
</dbReference>
<dbReference type="GO" id="GO:0006298">
    <property type="term" value="P:mismatch repair"/>
    <property type="evidence" value="ECO:0007669"/>
    <property type="project" value="TreeGrafter"/>
</dbReference>
<dbReference type="Pfam" id="PF14815">
    <property type="entry name" value="NUDIX_4"/>
    <property type="match status" value="1"/>
</dbReference>
<organism evidence="16 17">
    <name type="scientific">Wenyingzhuangia fucanilytica</name>
    <dbReference type="NCBI Taxonomy" id="1790137"/>
    <lineage>
        <taxon>Bacteria</taxon>
        <taxon>Pseudomonadati</taxon>
        <taxon>Bacteroidota</taxon>
        <taxon>Flavobacteriia</taxon>
        <taxon>Flavobacteriales</taxon>
        <taxon>Flavobacteriaceae</taxon>
        <taxon>Wenyingzhuangia</taxon>
    </lineage>
</organism>
<evidence type="ECO:0000256" key="12">
    <source>
        <dbReference type="ARBA" id="ARBA00023204"/>
    </source>
</evidence>
<dbReference type="CDD" id="cd00056">
    <property type="entry name" value="ENDO3c"/>
    <property type="match status" value="1"/>
</dbReference>
<feature type="domain" description="HhH-GPD" evidence="15">
    <location>
        <begin position="35"/>
        <end position="186"/>
    </location>
</feature>
<dbReference type="Gene3D" id="1.10.340.30">
    <property type="entry name" value="Hypothetical protein, domain 2"/>
    <property type="match status" value="1"/>
</dbReference>
<dbReference type="InterPro" id="IPR000445">
    <property type="entry name" value="HhH_motif"/>
</dbReference>
<dbReference type="GO" id="GO:0051539">
    <property type="term" value="F:4 iron, 4 sulfur cluster binding"/>
    <property type="evidence" value="ECO:0007669"/>
    <property type="project" value="UniProtKB-UniRule"/>
</dbReference>
<proteinExistence type="inferred from homology"/>
<evidence type="ECO:0000256" key="1">
    <source>
        <dbReference type="ARBA" id="ARBA00000843"/>
    </source>
</evidence>
<dbReference type="EC" id="3.2.2.31" evidence="4 14"/>
<dbReference type="PANTHER" id="PTHR42944">
    <property type="entry name" value="ADENINE DNA GLYCOSYLASE"/>
    <property type="match status" value="1"/>
</dbReference>
<dbReference type="InterPro" id="IPR044298">
    <property type="entry name" value="MIG/MutY"/>
</dbReference>
<dbReference type="SUPFAM" id="SSF55811">
    <property type="entry name" value="Nudix"/>
    <property type="match status" value="1"/>
</dbReference>
<dbReference type="Proteomes" id="UP000092967">
    <property type="component" value="Chromosome"/>
</dbReference>
<evidence type="ECO:0000256" key="4">
    <source>
        <dbReference type="ARBA" id="ARBA00012045"/>
    </source>
</evidence>
<dbReference type="GO" id="GO:0032357">
    <property type="term" value="F:oxidized purine DNA binding"/>
    <property type="evidence" value="ECO:0007669"/>
    <property type="project" value="TreeGrafter"/>
</dbReference>
<reference evidence="16 17" key="1">
    <citation type="submission" date="2016-02" db="EMBL/GenBank/DDBJ databases">
        <authorList>
            <person name="Wen L."/>
            <person name="He K."/>
            <person name="Yang H."/>
        </authorList>
    </citation>
    <scope>NUCLEOTIDE SEQUENCE [LARGE SCALE GENOMIC DNA]</scope>
    <source>
        <strain evidence="16 17">CZ1127</strain>
    </source>
</reference>